<accession>A0ABP8XSI5</accession>
<feature type="compositionally biased region" description="Basic and acidic residues" evidence="8">
    <location>
        <begin position="551"/>
        <end position="562"/>
    </location>
</feature>
<protein>
    <recommendedName>
        <fullName evidence="2">histidine kinase</fullName>
        <ecNumber evidence="2">2.7.13.3</ecNumber>
    </recommendedName>
</protein>
<dbReference type="InterPro" id="IPR050428">
    <property type="entry name" value="TCS_sensor_his_kinase"/>
</dbReference>
<evidence type="ECO:0000256" key="1">
    <source>
        <dbReference type="ARBA" id="ARBA00000085"/>
    </source>
</evidence>
<feature type="compositionally biased region" description="Basic and acidic residues" evidence="8">
    <location>
        <begin position="711"/>
        <end position="725"/>
    </location>
</feature>
<dbReference type="SUPFAM" id="SSF55874">
    <property type="entry name" value="ATPase domain of HSP90 chaperone/DNA topoisomerase II/histidine kinase"/>
    <property type="match status" value="1"/>
</dbReference>
<dbReference type="EC" id="2.7.13.3" evidence="2"/>
<gene>
    <name evidence="11" type="ORF">GCM10023215_63610</name>
</gene>
<dbReference type="RefSeq" id="WP_345384510.1">
    <property type="nucleotide sequence ID" value="NZ_BAABIC010000034.1"/>
</dbReference>
<evidence type="ECO:0000256" key="3">
    <source>
        <dbReference type="ARBA" id="ARBA00022553"/>
    </source>
</evidence>
<evidence type="ECO:0000256" key="2">
    <source>
        <dbReference type="ARBA" id="ARBA00012438"/>
    </source>
</evidence>
<feature type="transmembrane region" description="Helical" evidence="9">
    <location>
        <begin position="120"/>
        <end position="141"/>
    </location>
</feature>
<dbReference type="InterPro" id="IPR036890">
    <property type="entry name" value="HATPase_C_sf"/>
</dbReference>
<proteinExistence type="predicted"/>
<sequence length="837" mass="87431">MTRLLDWLPRGNTLDEASFRRRHRLLQWILAAHIPVLFLFGWLLGNPLGLVLGLAIGPVVVLLVAGHFVRQRRVAASFISAGLVWCSIALVAVTHGTIESHFHFFIIIGFIALYQDWVPFLWNILLTGVSHGVGTIFYPALMFNHPAAQRDPWVWAGIHAGAVLFACVGMVIFWRITEDEQHEKEELGRELVRADAEIGRKQFTSDMLVNLARRNQSMLYRQLDIINQLEEKEQDPDALAELFKLDHLATRVRRNAESLLVLSGEQPPRVWSAPVSMRDVVRAAIAETEDLERVEFSVDDRIAVAGHSVADLTHLLAELTENAVRFSPPDTSVTIRSRPQRAEIGGQILTIEDWGVGMPDDELAQANELLIRPREVDLSVSQRLGFHVVARLAARHGIEVSLSTTPGSGLTAVVILPAALFVADPQAGPHAGIGSGPEQTRRAAAVHEQPPAEHARSAPAFAGAERGPLPGITAATAPAWTPPTPSASPTPVARRANGASTAPTPPPAPPATPPASSPATPAALPGSRPAPIPAAQGGNWSGWWDPVPADRTADRSAARFGDDWTGNGHGASGNGQHGNGQHGNGQHGNGQHGNGQHGNGQDGNGHNGNGHGANGNGNGQGRNGHALLGGDGAASAGFSGPDGNGRPSTAPLNGTGTGSVGAFLNGSGNGNGNGAANGSGTGSVHGTDGHGTNGHGNGHGDGHASGQGSERTADGRADRTTERAAGDSGAGDADTSRVPIPTPRPAPAESSRPPATGSSGLRRRVPQASLAPELRGGTAQPATPATPTAPAGPSADAAQALSRYQASRQAAQAVADQRLGGPHDQHDQHRTDRRTNP</sequence>
<feature type="domain" description="Histidine kinase" evidence="10">
    <location>
        <begin position="312"/>
        <end position="420"/>
    </location>
</feature>
<dbReference type="PANTHER" id="PTHR45436">
    <property type="entry name" value="SENSOR HISTIDINE KINASE YKOH"/>
    <property type="match status" value="1"/>
</dbReference>
<keyword evidence="6" id="KW-0418">Kinase</keyword>
<evidence type="ECO:0000259" key="10">
    <source>
        <dbReference type="PROSITE" id="PS50109"/>
    </source>
</evidence>
<dbReference type="Proteomes" id="UP001500325">
    <property type="component" value="Unassembled WGS sequence"/>
</dbReference>
<evidence type="ECO:0000256" key="6">
    <source>
        <dbReference type="ARBA" id="ARBA00022777"/>
    </source>
</evidence>
<feature type="compositionally biased region" description="Low complexity" evidence="8">
    <location>
        <begin position="747"/>
        <end position="756"/>
    </location>
</feature>
<organism evidence="11 12">
    <name type="scientific">Pseudonocardia yuanmonensis</name>
    <dbReference type="NCBI Taxonomy" id="1095914"/>
    <lineage>
        <taxon>Bacteria</taxon>
        <taxon>Bacillati</taxon>
        <taxon>Actinomycetota</taxon>
        <taxon>Actinomycetes</taxon>
        <taxon>Pseudonocardiales</taxon>
        <taxon>Pseudonocardiaceae</taxon>
        <taxon>Pseudonocardia</taxon>
    </lineage>
</organism>
<dbReference type="Pfam" id="PF02518">
    <property type="entry name" value="HATPase_c"/>
    <property type="match status" value="1"/>
</dbReference>
<feature type="region of interest" description="Disordered" evidence="8">
    <location>
        <begin position="429"/>
        <end position="837"/>
    </location>
</feature>
<keyword evidence="9" id="KW-0472">Membrane</keyword>
<feature type="transmembrane region" description="Helical" evidence="9">
    <location>
        <begin position="153"/>
        <end position="174"/>
    </location>
</feature>
<dbReference type="EMBL" id="BAABIC010000034">
    <property type="protein sequence ID" value="GAA4712213.1"/>
    <property type="molecule type" value="Genomic_DNA"/>
</dbReference>
<dbReference type="Gene3D" id="3.30.565.10">
    <property type="entry name" value="Histidine kinase-like ATPase, C-terminal domain"/>
    <property type="match status" value="1"/>
</dbReference>
<reference evidence="12" key="1">
    <citation type="journal article" date="2019" name="Int. J. Syst. Evol. Microbiol.">
        <title>The Global Catalogue of Microorganisms (GCM) 10K type strain sequencing project: providing services to taxonomists for standard genome sequencing and annotation.</title>
        <authorList>
            <consortium name="The Broad Institute Genomics Platform"/>
            <consortium name="The Broad Institute Genome Sequencing Center for Infectious Disease"/>
            <person name="Wu L."/>
            <person name="Ma J."/>
        </authorList>
    </citation>
    <scope>NUCLEOTIDE SEQUENCE [LARGE SCALE GENOMIC DNA]</scope>
    <source>
        <strain evidence="12">JCM 18055</strain>
    </source>
</reference>
<evidence type="ECO:0000256" key="8">
    <source>
        <dbReference type="SAM" id="MobiDB-lite"/>
    </source>
</evidence>
<keyword evidence="12" id="KW-1185">Reference proteome</keyword>
<dbReference type="InterPro" id="IPR003594">
    <property type="entry name" value="HATPase_dom"/>
</dbReference>
<dbReference type="InterPro" id="IPR005467">
    <property type="entry name" value="His_kinase_dom"/>
</dbReference>
<comment type="catalytic activity">
    <reaction evidence="1">
        <text>ATP + protein L-histidine = ADP + protein N-phospho-L-histidine.</text>
        <dbReference type="EC" id="2.7.13.3"/>
    </reaction>
</comment>
<dbReference type="PROSITE" id="PS50109">
    <property type="entry name" value="HIS_KIN"/>
    <property type="match status" value="1"/>
</dbReference>
<evidence type="ECO:0000256" key="9">
    <source>
        <dbReference type="SAM" id="Phobius"/>
    </source>
</evidence>
<feature type="compositionally biased region" description="Gly residues" evidence="8">
    <location>
        <begin position="567"/>
        <end position="632"/>
    </location>
</feature>
<evidence type="ECO:0000313" key="12">
    <source>
        <dbReference type="Proteomes" id="UP001500325"/>
    </source>
</evidence>
<feature type="compositionally biased region" description="Pro residues" evidence="8">
    <location>
        <begin position="503"/>
        <end position="516"/>
    </location>
</feature>
<evidence type="ECO:0000256" key="4">
    <source>
        <dbReference type="ARBA" id="ARBA00022679"/>
    </source>
</evidence>
<feature type="transmembrane region" description="Helical" evidence="9">
    <location>
        <begin position="25"/>
        <end position="44"/>
    </location>
</feature>
<evidence type="ECO:0000256" key="5">
    <source>
        <dbReference type="ARBA" id="ARBA00022692"/>
    </source>
</evidence>
<name>A0ABP8XSI5_9PSEU</name>
<keyword evidence="3" id="KW-0597">Phosphoprotein</keyword>
<dbReference type="PANTHER" id="PTHR45436:SF5">
    <property type="entry name" value="SENSOR HISTIDINE KINASE TRCS"/>
    <property type="match status" value="1"/>
</dbReference>
<evidence type="ECO:0000313" key="11">
    <source>
        <dbReference type="EMBL" id="GAA4712213.1"/>
    </source>
</evidence>
<feature type="transmembrane region" description="Helical" evidence="9">
    <location>
        <begin position="81"/>
        <end position="114"/>
    </location>
</feature>
<dbReference type="SMART" id="SM00387">
    <property type="entry name" value="HATPase_c"/>
    <property type="match status" value="1"/>
</dbReference>
<feature type="compositionally biased region" description="Low complexity" evidence="8">
    <location>
        <begin position="776"/>
        <end position="818"/>
    </location>
</feature>
<keyword evidence="5 9" id="KW-0812">Transmembrane</keyword>
<keyword evidence="7 9" id="KW-1133">Transmembrane helix</keyword>
<keyword evidence="4" id="KW-0808">Transferase</keyword>
<feature type="compositionally biased region" description="Basic and acidic residues" evidence="8">
    <location>
        <begin position="821"/>
        <end position="837"/>
    </location>
</feature>
<comment type="caution">
    <text evidence="11">The sequence shown here is derived from an EMBL/GenBank/DDBJ whole genome shotgun (WGS) entry which is preliminary data.</text>
</comment>
<evidence type="ECO:0000256" key="7">
    <source>
        <dbReference type="ARBA" id="ARBA00022989"/>
    </source>
</evidence>
<feature type="compositionally biased region" description="Gly residues" evidence="8">
    <location>
        <begin position="667"/>
        <end position="705"/>
    </location>
</feature>
<feature type="transmembrane region" description="Helical" evidence="9">
    <location>
        <begin position="50"/>
        <end position="69"/>
    </location>
</feature>